<feature type="transmembrane region" description="Helical" evidence="7">
    <location>
        <begin position="151"/>
        <end position="171"/>
    </location>
</feature>
<comment type="subcellular location">
    <subcellularLocation>
        <location evidence="1">Cell membrane</location>
        <topology evidence="1">Multi-pass membrane protein</topology>
    </subcellularLocation>
</comment>
<evidence type="ECO:0000256" key="4">
    <source>
        <dbReference type="ARBA" id="ARBA00022989"/>
    </source>
</evidence>
<dbReference type="Pfam" id="PF06271">
    <property type="entry name" value="RDD"/>
    <property type="match status" value="1"/>
</dbReference>
<gene>
    <name evidence="9" type="ORF">Van01_56110</name>
</gene>
<organism evidence="9 10">
    <name type="scientific">Micromonospora andamanensis</name>
    <dbReference type="NCBI Taxonomy" id="1287068"/>
    <lineage>
        <taxon>Bacteria</taxon>
        <taxon>Bacillati</taxon>
        <taxon>Actinomycetota</taxon>
        <taxon>Actinomycetes</taxon>
        <taxon>Micromonosporales</taxon>
        <taxon>Micromonosporaceae</taxon>
        <taxon>Micromonospora</taxon>
    </lineage>
</organism>
<feature type="domain" description="RDD" evidence="8">
    <location>
        <begin position="81"/>
        <end position="184"/>
    </location>
</feature>
<evidence type="ECO:0000313" key="9">
    <source>
        <dbReference type="EMBL" id="GIJ12397.1"/>
    </source>
</evidence>
<feature type="region of interest" description="Disordered" evidence="6">
    <location>
        <begin position="1"/>
        <end position="44"/>
    </location>
</feature>
<dbReference type="Proteomes" id="UP000647017">
    <property type="component" value="Unassembled WGS sequence"/>
</dbReference>
<evidence type="ECO:0000256" key="6">
    <source>
        <dbReference type="SAM" id="MobiDB-lite"/>
    </source>
</evidence>
<evidence type="ECO:0000256" key="1">
    <source>
        <dbReference type="ARBA" id="ARBA00004651"/>
    </source>
</evidence>
<evidence type="ECO:0000259" key="8">
    <source>
        <dbReference type="Pfam" id="PF06271"/>
    </source>
</evidence>
<keyword evidence="3 7" id="KW-0812">Transmembrane</keyword>
<sequence length="193" mass="20426">MAPRVGPAPTPVPIRPASVPVGPDGRVRLGSAPASASGTRTLPAGRRACTGSVPALTRLVRVTTQPRPSPPPATDPDFVPADLGRRFGALVIDWILCLLASGLFASPARDAWAPVLVLILLYGVFLGLFAQTPGMYLTRIRCVDWTDGGRIGLLRALLRGVLLALVVPALLMDQHRRGLHDRLTGSVVTPAQR</sequence>
<accession>A0ABQ4I3D0</accession>
<reference evidence="9 10" key="1">
    <citation type="submission" date="2021-01" db="EMBL/GenBank/DDBJ databases">
        <title>Whole genome shotgun sequence of Verrucosispora andamanensis NBRC 109075.</title>
        <authorList>
            <person name="Komaki H."/>
            <person name="Tamura T."/>
        </authorList>
    </citation>
    <scope>NUCLEOTIDE SEQUENCE [LARGE SCALE GENOMIC DNA]</scope>
    <source>
        <strain evidence="9 10">NBRC 109075</strain>
    </source>
</reference>
<keyword evidence="2" id="KW-1003">Cell membrane</keyword>
<dbReference type="InterPro" id="IPR051791">
    <property type="entry name" value="Pra-immunoreactive"/>
</dbReference>
<evidence type="ECO:0000256" key="2">
    <source>
        <dbReference type="ARBA" id="ARBA00022475"/>
    </source>
</evidence>
<keyword evidence="5 7" id="KW-0472">Membrane</keyword>
<protein>
    <recommendedName>
        <fullName evidence="8">RDD domain-containing protein</fullName>
    </recommendedName>
</protein>
<evidence type="ECO:0000256" key="3">
    <source>
        <dbReference type="ARBA" id="ARBA00022692"/>
    </source>
</evidence>
<feature type="transmembrane region" description="Helical" evidence="7">
    <location>
        <begin position="87"/>
        <end position="105"/>
    </location>
</feature>
<evidence type="ECO:0000256" key="5">
    <source>
        <dbReference type="ARBA" id="ARBA00023136"/>
    </source>
</evidence>
<dbReference type="InterPro" id="IPR010432">
    <property type="entry name" value="RDD"/>
</dbReference>
<name>A0ABQ4I3D0_9ACTN</name>
<feature type="compositionally biased region" description="Pro residues" evidence="6">
    <location>
        <begin position="1"/>
        <end position="14"/>
    </location>
</feature>
<evidence type="ECO:0000313" key="10">
    <source>
        <dbReference type="Proteomes" id="UP000647017"/>
    </source>
</evidence>
<dbReference type="EMBL" id="BOOZ01000050">
    <property type="protein sequence ID" value="GIJ12397.1"/>
    <property type="molecule type" value="Genomic_DNA"/>
</dbReference>
<dbReference type="PANTHER" id="PTHR36115">
    <property type="entry name" value="PROLINE-RICH ANTIGEN HOMOLOG-RELATED"/>
    <property type="match status" value="1"/>
</dbReference>
<dbReference type="PANTHER" id="PTHR36115:SF6">
    <property type="entry name" value="PROLINE-RICH ANTIGEN HOMOLOG"/>
    <property type="match status" value="1"/>
</dbReference>
<evidence type="ECO:0000256" key="7">
    <source>
        <dbReference type="SAM" id="Phobius"/>
    </source>
</evidence>
<comment type="caution">
    <text evidence="9">The sequence shown here is derived from an EMBL/GenBank/DDBJ whole genome shotgun (WGS) entry which is preliminary data.</text>
</comment>
<keyword evidence="4 7" id="KW-1133">Transmembrane helix</keyword>
<proteinExistence type="predicted"/>
<feature type="transmembrane region" description="Helical" evidence="7">
    <location>
        <begin position="111"/>
        <end position="130"/>
    </location>
</feature>
<keyword evidence="10" id="KW-1185">Reference proteome</keyword>